<keyword evidence="3" id="KW-1185">Reference proteome</keyword>
<dbReference type="EMBL" id="BAAATD010000003">
    <property type="protein sequence ID" value="GAA2591107.1"/>
    <property type="molecule type" value="Genomic_DNA"/>
</dbReference>
<evidence type="ECO:0000313" key="2">
    <source>
        <dbReference type="EMBL" id="GAA2591107.1"/>
    </source>
</evidence>
<sequence>MQVIFHRLAEAIYFSTAARDDGVTVMVPGYDRTSPVPHDLAHFVAEHEFGLDRGFWGSVAAGAMFTNMKVVEGRRRPHADERSKRILKANGMWVGASEALAGAVHDAVEEGHTPEHALAALRRMHGVVSTEPLPIKVADVERAIGALRAAAARWAEVPVGEGMALQWRLPVHDPGAGRRRSKARKSGRRLPRGAR</sequence>
<protein>
    <submittedName>
        <fullName evidence="2">Uncharacterized protein</fullName>
    </submittedName>
</protein>
<feature type="region of interest" description="Disordered" evidence="1">
    <location>
        <begin position="171"/>
        <end position="195"/>
    </location>
</feature>
<proteinExistence type="predicted"/>
<comment type="caution">
    <text evidence="2">The sequence shown here is derived from an EMBL/GenBank/DDBJ whole genome shotgun (WGS) entry which is preliminary data.</text>
</comment>
<evidence type="ECO:0000313" key="3">
    <source>
        <dbReference type="Proteomes" id="UP001501509"/>
    </source>
</evidence>
<dbReference type="RefSeq" id="WP_344540619.1">
    <property type="nucleotide sequence ID" value="NZ_BAAATD010000003.1"/>
</dbReference>
<evidence type="ECO:0000256" key="1">
    <source>
        <dbReference type="SAM" id="MobiDB-lite"/>
    </source>
</evidence>
<name>A0ABN3PKL9_9ACTN</name>
<reference evidence="2 3" key="1">
    <citation type="journal article" date="2019" name="Int. J. Syst. Evol. Microbiol.">
        <title>The Global Catalogue of Microorganisms (GCM) 10K type strain sequencing project: providing services to taxonomists for standard genome sequencing and annotation.</title>
        <authorList>
            <consortium name="The Broad Institute Genomics Platform"/>
            <consortium name="The Broad Institute Genome Sequencing Center for Infectious Disease"/>
            <person name="Wu L."/>
            <person name="Ma J."/>
        </authorList>
    </citation>
    <scope>NUCLEOTIDE SEQUENCE [LARGE SCALE GENOMIC DNA]</scope>
    <source>
        <strain evidence="2 3">JCM 6833</strain>
    </source>
</reference>
<accession>A0ABN3PKL9</accession>
<organism evidence="2 3">
    <name type="scientific">Actinomadura fulvescens</name>
    <dbReference type="NCBI Taxonomy" id="46160"/>
    <lineage>
        <taxon>Bacteria</taxon>
        <taxon>Bacillati</taxon>
        <taxon>Actinomycetota</taxon>
        <taxon>Actinomycetes</taxon>
        <taxon>Streptosporangiales</taxon>
        <taxon>Thermomonosporaceae</taxon>
        <taxon>Actinomadura</taxon>
    </lineage>
</organism>
<dbReference type="Proteomes" id="UP001501509">
    <property type="component" value="Unassembled WGS sequence"/>
</dbReference>
<gene>
    <name evidence="2" type="ORF">GCM10010411_25090</name>
</gene>
<feature type="compositionally biased region" description="Basic residues" evidence="1">
    <location>
        <begin position="177"/>
        <end position="195"/>
    </location>
</feature>